<feature type="non-terminal residue" evidence="1">
    <location>
        <position position="70"/>
    </location>
</feature>
<evidence type="ECO:0000313" key="1">
    <source>
        <dbReference type="EMBL" id="CEK98398.1"/>
    </source>
</evidence>
<dbReference type="AlphaFoldDB" id="A0A0B7BZM2"/>
<proteinExistence type="predicted"/>
<accession>A0A0B7BZM2</accession>
<protein>
    <submittedName>
        <fullName evidence="1">Uncharacterized protein</fullName>
    </submittedName>
</protein>
<feature type="non-terminal residue" evidence="1">
    <location>
        <position position="1"/>
    </location>
</feature>
<sequence length="70" mass="7661">PNLLAITEVSVAKPFNLHSKGSGFESGQCYSVHECILSEIPKTDAGAMKFVRCAILMVGYMPFLRRGTEL</sequence>
<gene>
    <name evidence="1" type="primary">ORF218604</name>
</gene>
<name>A0A0B7BZM2_9EUPU</name>
<reference evidence="1" key="1">
    <citation type="submission" date="2014-12" db="EMBL/GenBank/DDBJ databases">
        <title>Insight into the proteome of Arion vulgaris.</title>
        <authorList>
            <person name="Aradska J."/>
            <person name="Bulat T."/>
            <person name="Smidak R."/>
            <person name="Sarate P."/>
            <person name="Gangsoo J."/>
            <person name="Sialana F."/>
            <person name="Bilban M."/>
            <person name="Lubec G."/>
        </authorList>
    </citation>
    <scope>NUCLEOTIDE SEQUENCE</scope>
    <source>
        <tissue evidence="1">Skin</tissue>
    </source>
</reference>
<dbReference type="EMBL" id="HACG01051527">
    <property type="protein sequence ID" value="CEK98398.1"/>
    <property type="molecule type" value="Transcribed_RNA"/>
</dbReference>
<organism evidence="1">
    <name type="scientific">Arion vulgaris</name>
    <dbReference type="NCBI Taxonomy" id="1028688"/>
    <lineage>
        <taxon>Eukaryota</taxon>
        <taxon>Metazoa</taxon>
        <taxon>Spiralia</taxon>
        <taxon>Lophotrochozoa</taxon>
        <taxon>Mollusca</taxon>
        <taxon>Gastropoda</taxon>
        <taxon>Heterobranchia</taxon>
        <taxon>Euthyneura</taxon>
        <taxon>Panpulmonata</taxon>
        <taxon>Eupulmonata</taxon>
        <taxon>Stylommatophora</taxon>
        <taxon>Helicina</taxon>
        <taxon>Arionoidea</taxon>
        <taxon>Arionidae</taxon>
        <taxon>Arion</taxon>
    </lineage>
</organism>